<dbReference type="RefSeq" id="XP_024711022.1">
    <property type="nucleotide sequence ID" value="XM_024850545.1"/>
</dbReference>
<sequence length="2250" mass="251995">MESWRERGFVPDSDSEEEFDSQESQIVNRETEHNDHSLEEDAVPKDHPESRDAATPDDDEEEQPTPANLEVDENQSARSSPDALDTTQPPENEDGEPTPKAIPRRNEKVGLQEEDQVREEDGAAASQELPTAAESSPLSTPKPKKQRDMWDVPSSSPDELQADYHPFLRKQAALSPRRPNASQPKPSGDDNDDDMVSPLSSPPSSLHSLPLNEDDQVDKDGTQPLPEMNLADLLPPLDSSIRASSPVEDANREEVKDTEQLLADDLADLPATLEIPEEILQELTQPTRRSLRQRNPIQLHPYMLEDAKYQSLMKARGVKPVRVAQYQEALRAARESQGQEFVNNAPPPSSSPVMEPSSPAEKSRLPEAGSQRRTHQLSPSREGSADAIRAPKRRRIARPAADGRPQSRHLARPQVLIDNTSSPVRATDRPMHDVPPSPPRSGSLSPPQPPQTFNGFRFPRGFSPPPLNTPSTTSRLAEKDQDDEVGNLELSDGGFDQDPGDLDPVAPQNENVDSGEDEQDVEESAGEDQDENQDDSAVRRLQRRIKGVLPASWLRLDQQKQQDARLNSTQRANERMARMENTKGVAKKVTKNTLGTRLSPRRRLESLQDLVDGEDSEDDGAGSNINTRQALADLVGFSDPFNDQDPADDILEDNRIDYMFPAAKRASSSRTGKREKKRSRPEGGNRFDYHSKRPRLKRQTRLTDPVRPVRREKKRSSPAPPRLGILDAPDVAAQPRSQQPQFLRVAARRVRSRQDRGRRSPTRKIFQMSTRGDTEDANMALRDWRTGRLRQTQLPRPQTKPQGRPPLKDLPTNRSNPYQTGRPQNTGTQVISDARPGIQAEEDQAAKPTPTTHDSANPASGSTEVPASSKRPDHGNKWVVRRNATGSALKRNAPRPVPELASSENFPSLSRSLSLLNGRNYQRPPPSAHQLNPIMRRFLKSIPMPVADAPGPVPAQPSNASRDEPSNNARAPRRQIRKRPPRRLNVTLNGNQGTLALTTPDTETLDTESRDIQSPTLALGGLTGFQNSTFFRESTFIGSGEFARSLDLGQRDLDKDAGFRWGPWNDSNVGGSDDVEVIDERPSGSASNTYRDVVKYVTETMTLIDPIDRVGLVQRILTLASSLNCSMTALTAKVPRDLEAVTRLAFYNLVLIYQAYHIARNSNGLVNTGVVSEALELVKSASKSILMIILSPAGQTNISKFLDNQKSRELRESGARDSYPIVEAYIIVRKVLDNMDDPRGKFGDLLADEYSTLSTVKDVESLEVGWQRLFHGLPLNEMDAFGIVRVGSRFREKHDNWSTIKHLLTPVFQAKDPDFPSSISYNSYCRTLFHRCHYLINGWGWRDCKPILDTLFDLFAKNTLYNLKPEDNYSSPAFLDELDSNPPLEVQTGEPCFHIFLKIVASGLRFLSRAYDKKKVRNITWRLLPNHGREYPKDKPLHQTDLDALRNHHDLLCTLYSAVPDGCRPRLETIKNLVDPARSHQETCSISLRSWYRLARFKLSMDEDVSGLEPFADWHSFFVSKLLEQHSLAREEVEAQNTGENKFSHQLIERTISQNQRQIESQLKTALNLLQSAIRASPTLDHAEKLVSKEPVKAVLGLFNSKVPRVNTTVIEALQVIAIYLEKCRSWPAAGEAHAPPTADEDSQEFGDWEVFEALYPEESPPTVTVPRGVEHVNKVFYPAVSRLVSNCFGEDNSPEDAILLSVVECWTSLAEVLVKHKLKHWDSYLSHYGSDCSWTALRSTMQTRKFTPKFLASCIAKDSQVISECKTQVFSMWMSSLVERESILKFQHSLTEALLNQDSTNPILQNLPFSSDKIDGRYYIALEELRQRRVSLISSILSNMRSHLQALEDTNSPDFSRTREEYKELVQQLMSSMKANYQELGTGQASAQGEYVGFVHRVVGFLQQHTGDICPVDQFFTDPTSFPLPSTDPTYIVAKLKGYEPKLSSQKGAKTLITFIQGVSERAAVDGQQVYLVGQMHASMMDSFESGDPDRPTLRAVLLQAIFPAYLENAFTNPAAWVLCRPIINVISLTFKDLLFSMDAMDPRCVSSIIGIFNAVFQSSYRALRSIIPNTTMLNDPTVVITVASFLEMITSSLQVVDYIDKMSTAASHLVSQIRVFQQFTLFATYLHDHLLTTNLDDLIHPPIFSADAITTPTERTTPSFYHDIRASVTRDLHTYLTESWSRHQGKSYFTRRGNHPPQEIPMEPEVVADLEQAPTRTLDTAAGSFLDTLRALDLLDEPEGGTEEDETG</sequence>
<dbReference type="Proteomes" id="UP000234275">
    <property type="component" value="Unassembled WGS sequence"/>
</dbReference>
<dbReference type="VEuPathDB" id="FungiDB:P170DRAFT_443444"/>
<feature type="compositionally biased region" description="Acidic residues" evidence="1">
    <location>
        <begin position="513"/>
        <end position="534"/>
    </location>
</feature>
<evidence type="ECO:0000256" key="1">
    <source>
        <dbReference type="SAM" id="MobiDB-lite"/>
    </source>
</evidence>
<dbReference type="Pfam" id="PF09462">
    <property type="entry name" value="Mus7"/>
    <property type="match status" value="1"/>
</dbReference>
<feature type="compositionally biased region" description="Polar residues" evidence="1">
    <location>
        <begin position="812"/>
        <end position="830"/>
    </location>
</feature>
<dbReference type="GO" id="GO:0000724">
    <property type="term" value="P:double-strand break repair via homologous recombination"/>
    <property type="evidence" value="ECO:0007669"/>
    <property type="project" value="TreeGrafter"/>
</dbReference>
<dbReference type="PANTHER" id="PTHR28122:SF1">
    <property type="entry name" value="E3 UBIQUITIN-PROTEIN LIGASE SUBSTRATE RECEPTOR MMS22"/>
    <property type="match status" value="1"/>
</dbReference>
<feature type="region of interest" description="Disordered" evidence="1">
    <location>
        <begin position="331"/>
        <end position="624"/>
    </location>
</feature>
<keyword evidence="3" id="KW-1185">Reference proteome</keyword>
<feature type="compositionally biased region" description="Basic residues" evidence="1">
    <location>
        <begin position="971"/>
        <end position="982"/>
    </location>
</feature>
<dbReference type="OrthoDB" id="2386201at2759"/>
<dbReference type="STRING" id="1392250.A0A2I2GS74"/>
<feature type="compositionally biased region" description="Basic and acidic residues" evidence="1">
    <location>
        <begin position="249"/>
        <end position="259"/>
    </location>
</feature>
<evidence type="ECO:0000313" key="3">
    <source>
        <dbReference type="Proteomes" id="UP000234275"/>
    </source>
</evidence>
<organism evidence="2 3">
    <name type="scientific">Aspergillus steynii IBT 23096</name>
    <dbReference type="NCBI Taxonomy" id="1392250"/>
    <lineage>
        <taxon>Eukaryota</taxon>
        <taxon>Fungi</taxon>
        <taxon>Dikarya</taxon>
        <taxon>Ascomycota</taxon>
        <taxon>Pezizomycotina</taxon>
        <taxon>Eurotiomycetes</taxon>
        <taxon>Eurotiomycetidae</taxon>
        <taxon>Eurotiales</taxon>
        <taxon>Aspergillaceae</taxon>
        <taxon>Aspergillus</taxon>
        <taxon>Aspergillus subgen. Circumdati</taxon>
    </lineage>
</organism>
<protein>
    <recommendedName>
        <fullName evidence="4">Mus7/MMS22 family-domain-containing protein</fullName>
    </recommendedName>
</protein>
<feature type="compositionally biased region" description="Basic and acidic residues" evidence="1">
    <location>
        <begin position="680"/>
        <end position="691"/>
    </location>
</feature>
<feature type="compositionally biased region" description="Polar residues" evidence="1">
    <location>
        <begin position="849"/>
        <end position="866"/>
    </location>
</feature>
<dbReference type="EMBL" id="MSFO01000001">
    <property type="protein sequence ID" value="PLB55720.1"/>
    <property type="molecule type" value="Genomic_DNA"/>
</dbReference>
<accession>A0A2I2GS74</accession>
<comment type="caution">
    <text evidence="2">The sequence shown here is derived from an EMBL/GenBank/DDBJ whole genome shotgun (WGS) entry which is preliminary data.</text>
</comment>
<feature type="compositionally biased region" description="Polar residues" evidence="1">
    <location>
        <begin position="74"/>
        <end position="90"/>
    </location>
</feature>
<name>A0A2I2GS74_9EURO</name>
<feature type="compositionally biased region" description="Acidic residues" evidence="1">
    <location>
        <begin position="611"/>
        <end position="620"/>
    </location>
</feature>
<dbReference type="GO" id="GO:0005634">
    <property type="term" value="C:nucleus"/>
    <property type="evidence" value="ECO:0007669"/>
    <property type="project" value="InterPro"/>
</dbReference>
<feature type="region of interest" description="Disordered" evidence="1">
    <location>
        <begin position="661"/>
        <end position="830"/>
    </location>
</feature>
<evidence type="ECO:0000313" key="2">
    <source>
        <dbReference type="EMBL" id="PLB55720.1"/>
    </source>
</evidence>
<feature type="region of interest" description="Disordered" evidence="1">
    <location>
        <begin position="945"/>
        <end position="1007"/>
    </location>
</feature>
<dbReference type="GO" id="GO:0031297">
    <property type="term" value="P:replication fork processing"/>
    <property type="evidence" value="ECO:0007669"/>
    <property type="project" value="InterPro"/>
</dbReference>
<gene>
    <name evidence="2" type="ORF">P170DRAFT_443444</name>
</gene>
<feature type="compositionally biased region" description="Polar residues" evidence="1">
    <location>
        <begin position="789"/>
        <end position="801"/>
    </location>
</feature>
<feature type="compositionally biased region" description="Basic and acidic residues" evidence="1">
    <location>
        <begin position="29"/>
        <end position="54"/>
    </location>
</feature>
<dbReference type="InterPro" id="IPR019021">
    <property type="entry name" value="Mms22"/>
</dbReference>
<evidence type="ECO:0008006" key="4">
    <source>
        <dbReference type="Google" id="ProtNLM"/>
    </source>
</evidence>
<dbReference type="GeneID" id="36558244"/>
<dbReference type="InterPro" id="IPR016024">
    <property type="entry name" value="ARM-type_fold"/>
</dbReference>
<dbReference type="PANTHER" id="PTHR28122">
    <property type="entry name" value="E3 UBIQUITIN-PROTEIN LIGASE SUBSTRATE RECEPTOR MMS22"/>
    <property type="match status" value="1"/>
</dbReference>
<reference evidence="2 3" key="1">
    <citation type="submission" date="2016-12" db="EMBL/GenBank/DDBJ databases">
        <title>The genomes of Aspergillus section Nigri reveals drivers in fungal speciation.</title>
        <authorList>
            <consortium name="DOE Joint Genome Institute"/>
            <person name="Vesth T.C."/>
            <person name="Nybo J."/>
            <person name="Theobald S."/>
            <person name="Brandl J."/>
            <person name="Frisvad J.C."/>
            <person name="Nielsen K.F."/>
            <person name="Lyhne E.K."/>
            <person name="Kogle M.E."/>
            <person name="Kuo A."/>
            <person name="Riley R."/>
            <person name="Clum A."/>
            <person name="Nolan M."/>
            <person name="Lipzen A."/>
            <person name="Salamov A."/>
            <person name="Henrissat B."/>
            <person name="Wiebenga A."/>
            <person name="De Vries R.P."/>
            <person name="Grigoriev I.V."/>
            <person name="Mortensen U.H."/>
            <person name="Andersen M.R."/>
            <person name="Baker S.E."/>
        </authorList>
    </citation>
    <scope>NUCLEOTIDE SEQUENCE [LARGE SCALE GENOMIC DNA]</scope>
    <source>
        <strain evidence="2 3">IBT 23096</strain>
    </source>
</reference>
<feature type="compositionally biased region" description="Low complexity" evidence="1">
    <location>
        <begin position="197"/>
        <end position="211"/>
    </location>
</feature>
<feature type="compositionally biased region" description="Basic and acidic residues" evidence="1">
    <location>
        <begin position="572"/>
        <end position="581"/>
    </location>
</feature>
<dbReference type="GO" id="GO:0035361">
    <property type="term" value="C:Cul8-RING ubiquitin ligase complex"/>
    <property type="evidence" value="ECO:0007669"/>
    <property type="project" value="TreeGrafter"/>
</dbReference>
<feature type="region of interest" description="Disordered" evidence="1">
    <location>
        <begin position="1"/>
        <end position="259"/>
    </location>
</feature>
<feature type="region of interest" description="Disordered" evidence="1">
    <location>
        <begin position="842"/>
        <end position="905"/>
    </location>
</feature>
<proteinExistence type="predicted"/>
<dbReference type="SUPFAM" id="SSF48371">
    <property type="entry name" value="ARM repeat"/>
    <property type="match status" value="1"/>
</dbReference>